<dbReference type="PROSITE" id="PS51706">
    <property type="entry name" value="G_ENGB"/>
    <property type="match status" value="1"/>
</dbReference>
<evidence type="ECO:0000256" key="6">
    <source>
        <dbReference type="ARBA" id="ARBA00022842"/>
    </source>
</evidence>
<reference evidence="13 15" key="3">
    <citation type="submission" date="2019-07" db="EMBL/GenBank/DDBJ databases">
        <title>Criibacterium bergeronii gen. nov., sp. nov. isolated from human clinical samples.</title>
        <authorList>
            <person name="Maheux A.F."/>
            <person name="Boudreau D.K."/>
            <person name="Berube E."/>
            <person name="Brodeur S."/>
            <person name="Bernard K.A."/>
            <person name="Abed J.Y."/>
            <person name="Ducrey E."/>
            <person name="Guay E.F."/>
            <person name="Raymond F."/>
            <person name="Corbeil J."/>
            <person name="Domingo M.-C."/>
            <person name="Roy P.H."/>
            <person name="Boissinot M."/>
            <person name="Tocheva E.I."/>
            <person name="Omar R.F."/>
        </authorList>
    </citation>
    <scope>NUCLEOTIDE SEQUENCE [LARGE SCALE GENOMIC DNA]</scope>
    <source>
        <strain evidence="13 15">CCRI-24246</strain>
    </source>
</reference>
<dbReference type="OrthoDB" id="9804921at2"/>
<dbReference type="Pfam" id="PF01926">
    <property type="entry name" value="MMR_HSR1"/>
    <property type="match status" value="1"/>
</dbReference>
<dbReference type="InterPro" id="IPR005225">
    <property type="entry name" value="Small_GTP-bd"/>
</dbReference>
<organism evidence="12 14">
    <name type="scientific">Criibacterium bergeronii</name>
    <dbReference type="NCBI Taxonomy" id="1871336"/>
    <lineage>
        <taxon>Bacteria</taxon>
        <taxon>Bacillati</taxon>
        <taxon>Bacillota</taxon>
        <taxon>Clostridia</taxon>
        <taxon>Peptostreptococcales</taxon>
        <taxon>Filifactoraceae</taxon>
        <taxon>Criibacterium</taxon>
    </lineage>
</organism>
<keyword evidence="14" id="KW-1185">Reference proteome</keyword>
<keyword evidence="4" id="KW-0479">Metal-binding</keyword>
<evidence type="ECO:0000256" key="1">
    <source>
        <dbReference type="ARBA" id="ARBA00001946"/>
    </source>
</evidence>
<evidence type="ECO:0000259" key="11">
    <source>
        <dbReference type="PROSITE" id="PS51706"/>
    </source>
</evidence>
<keyword evidence="3 10" id="KW-0132">Cell division</keyword>
<evidence type="ECO:0000256" key="3">
    <source>
        <dbReference type="ARBA" id="ARBA00022618"/>
    </source>
</evidence>
<evidence type="ECO:0000313" key="15">
    <source>
        <dbReference type="Proteomes" id="UP000319424"/>
    </source>
</evidence>
<dbReference type="FunFam" id="3.40.50.300:FF:000098">
    <property type="entry name" value="Probable GTP-binding protein EngB"/>
    <property type="match status" value="1"/>
</dbReference>
<comment type="similarity">
    <text evidence="2 10">Belongs to the TRAFAC class TrmE-Era-EngA-EngB-Septin-like GTPase superfamily. EngB GTPase family.</text>
</comment>
<comment type="caution">
    <text evidence="12">The sequence shown here is derived from an EMBL/GenBank/DDBJ whole genome shotgun (WGS) entry which is preliminary data.</text>
</comment>
<evidence type="ECO:0000256" key="9">
    <source>
        <dbReference type="ARBA" id="ARBA00023306"/>
    </source>
</evidence>
<evidence type="ECO:0000256" key="10">
    <source>
        <dbReference type="HAMAP-Rule" id="MF_00321"/>
    </source>
</evidence>
<dbReference type="PANTHER" id="PTHR11649:SF13">
    <property type="entry name" value="ENGB-TYPE G DOMAIN-CONTAINING PROTEIN"/>
    <property type="match status" value="1"/>
</dbReference>
<evidence type="ECO:0000256" key="4">
    <source>
        <dbReference type="ARBA" id="ARBA00022723"/>
    </source>
</evidence>
<evidence type="ECO:0000313" key="13">
    <source>
        <dbReference type="EMBL" id="TRW28742.1"/>
    </source>
</evidence>
<dbReference type="GO" id="GO:0000917">
    <property type="term" value="P:division septum assembly"/>
    <property type="evidence" value="ECO:0007669"/>
    <property type="project" value="UniProtKB-KW"/>
</dbReference>
<sequence length="192" mass="21522">MIKSADILTSATSSKFYPQDGKPSIAFAGRSNVGKSSLINSLLMRKSLARVSSTPGKTRTINFYIINDEFYLVDLPGYGFTKISKKDTEDFGKVMDDYFQNSTNLTHLFLLVDIRHEPKLTDKQMYDYCIHYDIPVTIVATKSDKITKGKFQKAAADIRKFLGADSSVKVFPTSSLDKSGVEELRTYMLSIV</sequence>
<keyword evidence="7 10" id="KW-0342">GTP-binding</keyword>
<dbReference type="RefSeq" id="WP_068911608.1">
    <property type="nucleotide sequence ID" value="NZ_MBEW02000001.1"/>
</dbReference>
<dbReference type="EMBL" id="VJXW01000001">
    <property type="protein sequence ID" value="TRW28742.1"/>
    <property type="molecule type" value="Genomic_DNA"/>
</dbReference>
<dbReference type="EMBL" id="MBEW02000001">
    <property type="protein sequence ID" value="RDY22247.1"/>
    <property type="molecule type" value="Genomic_DNA"/>
</dbReference>
<dbReference type="Gene3D" id="3.40.50.300">
    <property type="entry name" value="P-loop containing nucleotide triphosphate hydrolases"/>
    <property type="match status" value="1"/>
</dbReference>
<dbReference type="HAMAP" id="MF_00321">
    <property type="entry name" value="GTPase_EngB"/>
    <property type="match status" value="1"/>
</dbReference>
<dbReference type="GO" id="GO:0005829">
    <property type="term" value="C:cytosol"/>
    <property type="evidence" value="ECO:0007669"/>
    <property type="project" value="TreeGrafter"/>
</dbReference>
<evidence type="ECO:0000313" key="12">
    <source>
        <dbReference type="EMBL" id="RDY22247.1"/>
    </source>
</evidence>
<comment type="function">
    <text evidence="10">Necessary for normal cell division and for the maintenance of normal septation.</text>
</comment>
<dbReference type="InterPro" id="IPR019987">
    <property type="entry name" value="GTP-bd_ribosome_bio_YsxC"/>
</dbReference>
<accession>A0A371IP38</accession>
<dbReference type="NCBIfam" id="TIGR03598">
    <property type="entry name" value="GTPase_YsxC"/>
    <property type="match status" value="1"/>
</dbReference>
<keyword evidence="9 10" id="KW-0131">Cell cycle</keyword>
<evidence type="ECO:0000256" key="8">
    <source>
        <dbReference type="ARBA" id="ARBA00023210"/>
    </source>
</evidence>
<dbReference type="SUPFAM" id="SSF52540">
    <property type="entry name" value="P-loop containing nucleoside triphosphate hydrolases"/>
    <property type="match status" value="1"/>
</dbReference>
<dbReference type="Proteomes" id="UP000319424">
    <property type="component" value="Unassembled WGS sequence"/>
</dbReference>
<keyword evidence="6" id="KW-0460">Magnesium</keyword>
<dbReference type="STRING" id="1871336.BBG48_00880"/>
<evidence type="ECO:0000256" key="2">
    <source>
        <dbReference type="ARBA" id="ARBA00009638"/>
    </source>
</evidence>
<dbReference type="CDD" id="cd01876">
    <property type="entry name" value="YihA_EngB"/>
    <property type="match status" value="1"/>
</dbReference>
<dbReference type="GO" id="GO:0005525">
    <property type="term" value="F:GTP binding"/>
    <property type="evidence" value="ECO:0007669"/>
    <property type="project" value="UniProtKB-UniRule"/>
</dbReference>
<evidence type="ECO:0000256" key="7">
    <source>
        <dbReference type="ARBA" id="ARBA00023134"/>
    </source>
</evidence>
<reference evidence="12" key="2">
    <citation type="submission" date="2018-07" db="EMBL/GenBank/DDBJ databases">
        <authorList>
            <person name="Quirk P.G."/>
            <person name="Krulwich T.A."/>
        </authorList>
    </citation>
    <scope>NUCLEOTIDE SEQUENCE</scope>
    <source>
        <strain evidence="12">CCRI-22567</strain>
    </source>
</reference>
<keyword evidence="5 10" id="KW-0547">Nucleotide-binding</keyword>
<dbReference type="Proteomes" id="UP000093352">
    <property type="component" value="Unassembled WGS sequence"/>
</dbReference>
<protein>
    <recommendedName>
        <fullName evidence="10">Probable GTP-binding protein EngB</fullName>
    </recommendedName>
</protein>
<dbReference type="InterPro" id="IPR027417">
    <property type="entry name" value="P-loop_NTPase"/>
</dbReference>
<reference evidence="12 14" key="1">
    <citation type="journal article" date="2016" name="Genome Announc.">
        <title>Draft Genome Sequence of Criibacterium bergeronii gen. nov., sp. nov., Strain CCRI-22567T, Isolated from a Vaginal Sample from a Woman with Bacterial Vaginosis.</title>
        <authorList>
            <person name="Maheux A.F."/>
            <person name="Berube E."/>
            <person name="Boudreau D.K."/>
            <person name="Raymond F."/>
            <person name="Corbeil J."/>
            <person name="Roy P.H."/>
            <person name="Boissinot M."/>
            <person name="Omar R.F."/>
        </authorList>
    </citation>
    <scope>NUCLEOTIDE SEQUENCE [LARGE SCALE GENOMIC DNA]</scope>
    <source>
        <strain evidence="12 14">CCRI-22567</strain>
    </source>
</reference>
<dbReference type="PANTHER" id="PTHR11649">
    <property type="entry name" value="MSS1/TRME-RELATED GTP-BINDING PROTEIN"/>
    <property type="match status" value="1"/>
</dbReference>
<gene>
    <name evidence="10" type="primary">engB</name>
    <name evidence="12" type="ORF">BBG48_000585</name>
    <name evidence="13" type="ORF">FL857_01275</name>
</gene>
<evidence type="ECO:0000256" key="5">
    <source>
        <dbReference type="ARBA" id="ARBA00022741"/>
    </source>
</evidence>
<keyword evidence="8 10" id="KW-0717">Septation</keyword>
<dbReference type="InterPro" id="IPR030393">
    <property type="entry name" value="G_ENGB_dom"/>
</dbReference>
<dbReference type="NCBIfam" id="TIGR00231">
    <property type="entry name" value="small_GTP"/>
    <property type="match status" value="1"/>
</dbReference>
<dbReference type="AlphaFoldDB" id="A0A371IP38"/>
<evidence type="ECO:0000313" key="14">
    <source>
        <dbReference type="Proteomes" id="UP000093352"/>
    </source>
</evidence>
<proteinExistence type="inferred from homology"/>
<comment type="cofactor">
    <cofactor evidence="1">
        <name>Mg(2+)</name>
        <dbReference type="ChEBI" id="CHEBI:18420"/>
    </cofactor>
</comment>
<name>A0A371IP38_9FIRM</name>
<dbReference type="InterPro" id="IPR006073">
    <property type="entry name" value="GTP-bd"/>
</dbReference>
<feature type="domain" description="EngB-type G" evidence="11">
    <location>
        <begin position="21"/>
        <end position="192"/>
    </location>
</feature>
<dbReference type="GO" id="GO:0046872">
    <property type="term" value="F:metal ion binding"/>
    <property type="evidence" value="ECO:0007669"/>
    <property type="project" value="UniProtKB-KW"/>
</dbReference>